<reference evidence="8 9" key="1">
    <citation type="submission" date="2023-07" db="EMBL/GenBank/DDBJ databases">
        <title>Sorghum-associated microbial communities from plants grown in Nebraska, USA.</title>
        <authorList>
            <person name="Schachtman D."/>
        </authorList>
    </citation>
    <scope>NUCLEOTIDE SEQUENCE [LARGE SCALE GENOMIC DNA]</scope>
    <source>
        <strain evidence="8 9">596</strain>
    </source>
</reference>
<evidence type="ECO:0000256" key="1">
    <source>
        <dbReference type="ARBA" id="ARBA00004328"/>
    </source>
</evidence>
<proteinExistence type="predicted"/>
<feature type="compositionally biased region" description="Gly residues" evidence="5">
    <location>
        <begin position="184"/>
        <end position="193"/>
    </location>
</feature>
<comment type="subcellular location">
    <subcellularLocation>
        <location evidence="1">Virion</location>
    </subcellularLocation>
</comment>
<evidence type="ECO:0000256" key="2">
    <source>
        <dbReference type="ARBA" id="ARBA00022612"/>
    </source>
</evidence>
<evidence type="ECO:0000256" key="4">
    <source>
        <dbReference type="ARBA" id="ARBA00022801"/>
    </source>
</evidence>
<evidence type="ECO:0000256" key="3">
    <source>
        <dbReference type="ARBA" id="ARBA00022670"/>
    </source>
</evidence>
<evidence type="ECO:0000256" key="5">
    <source>
        <dbReference type="SAM" id="MobiDB-lite"/>
    </source>
</evidence>
<evidence type="ECO:0000259" key="6">
    <source>
        <dbReference type="Pfam" id="PF04586"/>
    </source>
</evidence>
<name>A0ABU1PE81_9BURK</name>
<feature type="compositionally biased region" description="Basic and acidic residues" evidence="5">
    <location>
        <begin position="207"/>
        <end position="222"/>
    </location>
</feature>
<dbReference type="Pfam" id="PF05065">
    <property type="entry name" value="Phage_capsid"/>
    <property type="match status" value="1"/>
</dbReference>
<feature type="region of interest" description="Disordered" evidence="5">
    <location>
        <begin position="136"/>
        <end position="222"/>
    </location>
</feature>
<dbReference type="InterPro" id="IPR024455">
    <property type="entry name" value="Phage_capsid"/>
</dbReference>
<keyword evidence="3 8" id="KW-0645">Protease</keyword>
<gene>
    <name evidence="8" type="ORF">J2W50_002000</name>
</gene>
<dbReference type="Gene3D" id="3.30.2400.10">
    <property type="entry name" value="Major capsid protein gp5"/>
    <property type="match status" value="1"/>
</dbReference>
<dbReference type="Proteomes" id="UP001260715">
    <property type="component" value="Unassembled WGS sequence"/>
</dbReference>
<dbReference type="EMBL" id="JAVDSJ010000002">
    <property type="protein sequence ID" value="MDR6583802.1"/>
    <property type="molecule type" value="Genomic_DNA"/>
</dbReference>
<organism evidence="8 9">
    <name type="scientific">Herbaspirillum frisingense</name>
    <dbReference type="NCBI Taxonomy" id="92645"/>
    <lineage>
        <taxon>Bacteria</taxon>
        <taxon>Pseudomonadati</taxon>
        <taxon>Pseudomonadota</taxon>
        <taxon>Betaproteobacteria</taxon>
        <taxon>Burkholderiales</taxon>
        <taxon>Oxalobacteraceae</taxon>
        <taxon>Herbaspirillum</taxon>
    </lineage>
</organism>
<dbReference type="SUPFAM" id="SSF56563">
    <property type="entry name" value="Major capsid protein gp5"/>
    <property type="match status" value="1"/>
</dbReference>
<feature type="domain" description="Prohead serine protease" evidence="6">
    <location>
        <begin position="28"/>
        <end position="133"/>
    </location>
</feature>
<dbReference type="InterPro" id="IPR054612">
    <property type="entry name" value="Phage_capsid-like_C"/>
</dbReference>
<evidence type="ECO:0000259" key="7">
    <source>
        <dbReference type="Pfam" id="PF05065"/>
    </source>
</evidence>
<dbReference type="NCBIfam" id="TIGR01554">
    <property type="entry name" value="major_cap_HK97"/>
    <property type="match status" value="1"/>
</dbReference>
<dbReference type="GO" id="GO:0006508">
    <property type="term" value="P:proteolysis"/>
    <property type="evidence" value="ECO:0007669"/>
    <property type="project" value="UniProtKB-KW"/>
</dbReference>
<keyword evidence="9" id="KW-1185">Reference proteome</keyword>
<dbReference type="RefSeq" id="WP_310010362.1">
    <property type="nucleotide sequence ID" value="NZ_JAVDSJ010000002.1"/>
</dbReference>
<dbReference type="InterPro" id="IPR054613">
    <property type="entry name" value="Peptidase_S78_dom"/>
</dbReference>
<evidence type="ECO:0000313" key="9">
    <source>
        <dbReference type="Proteomes" id="UP001260715"/>
    </source>
</evidence>
<keyword evidence="2" id="KW-1188">Viral release from host cell</keyword>
<comment type="caution">
    <text evidence="8">The sequence shown here is derived from an EMBL/GenBank/DDBJ whole genome shotgun (WGS) entry which is preliminary data.</text>
</comment>
<dbReference type="Pfam" id="PF04586">
    <property type="entry name" value="Peptidase_S78"/>
    <property type="match status" value="1"/>
</dbReference>
<sequence>MEARTVRFPFSSEEPCDMWYGTEILSHAPGAMRTGVRQGSMPLLFNHNRDDLLGIVESLELGTDRRGYVTVRFGKDERGDWALNQCDDGILVNASFQYRVFKFEDDVENEIYTATDWEPYEISLVTVPADPTVGVGRSLNASDPRAAAQTHQSQPAPADNMEQQDMYKHRHSPRVLRNQADDGATGGGAGGVGVANPVDHSAARSQGAEEERKRIDEIDSMCRQHSVPDEIRRGLIQKGASISEARGAVLDLQLKSKASPVANMGDGYSPDLTEKEKAGYSMLRAINAVLSNDWKKAGFELEVSTDISKRMGKPTSGFFMPTNVPFAQRAQYAAGAAATGGVMVATNLLSGSFIDILRNRARVFQLGATILSGLVGNVDIPRQNGASSTFWVTEGGNLTESEATFDKVSLTLKSLGTYSAITRQMLIQATPDIEMLARADLIAQMALGIDLAALSGTGTGGMPLGIANMSGIGSVVGGTNGAQLTIDHLIDMETAVATANADVDSMSYLANAKSVGWLKKLKATTGQYLWTNSPGGQRSGTPGEINGYPVARSNQVRSNLTKGTSAGVCSELFFGNWSELLIGEWGALEIMPNPYDSNAFKQGGVLLRAMQSVDIAARHAASFSVMSDALPQ</sequence>
<evidence type="ECO:0000313" key="8">
    <source>
        <dbReference type="EMBL" id="MDR6583802.1"/>
    </source>
</evidence>
<dbReference type="GO" id="GO:0008233">
    <property type="term" value="F:peptidase activity"/>
    <property type="evidence" value="ECO:0007669"/>
    <property type="project" value="UniProtKB-KW"/>
</dbReference>
<keyword evidence="4" id="KW-0378">Hydrolase</keyword>
<accession>A0ABU1PE81</accession>
<protein>
    <submittedName>
        <fullName evidence="8">HK97 family phage major capsid protein/HK97 family phage prohead protease</fullName>
    </submittedName>
</protein>
<feature type="domain" description="Phage capsid-like C-terminal" evidence="7">
    <location>
        <begin position="340"/>
        <end position="626"/>
    </location>
</feature>